<dbReference type="PANTHER" id="PTHR12993:SF28">
    <property type="entry name" value="LMBE FAMILY PROTEIN"/>
    <property type="match status" value="1"/>
</dbReference>
<accession>A0A318LE14</accession>
<protein>
    <submittedName>
        <fullName evidence="2">GlcNAc-PI de-N-acetylase</fullName>
    </submittedName>
</protein>
<dbReference type="Gene3D" id="3.40.50.10320">
    <property type="entry name" value="LmbE-like"/>
    <property type="match status" value="1"/>
</dbReference>
<reference evidence="2 3" key="1">
    <citation type="submission" date="2016-07" db="EMBL/GenBank/DDBJ databases">
        <title>Draft genome sequence of Prauserella sp. YIM 121212, isolated from alkaline soil.</title>
        <authorList>
            <person name="Ruckert C."/>
            <person name="Albersmeier A."/>
            <person name="Jiang C.-L."/>
            <person name="Jiang Y."/>
            <person name="Kalinowski J."/>
            <person name="Schneider O."/>
            <person name="Winkler A."/>
            <person name="Zotchev S.B."/>
        </authorList>
    </citation>
    <scope>NUCLEOTIDE SEQUENCE [LARGE SCALE GENOMIC DNA]</scope>
    <source>
        <strain evidence="2 3">YIM 121212</strain>
    </source>
</reference>
<evidence type="ECO:0000256" key="1">
    <source>
        <dbReference type="ARBA" id="ARBA00022833"/>
    </source>
</evidence>
<organism evidence="2 3">
    <name type="scientific">Prauserella flavalba</name>
    <dbReference type="NCBI Taxonomy" id="1477506"/>
    <lineage>
        <taxon>Bacteria</taxon>
        <taxon>Bacillati</taxon>
        <taxon>Actinomycetota</taxon>
        <taxon>Actinomycetes</taxon>
        <taxon>Pseudonocardiales</taxon>
        <taxon>Pseudonocardiaceae</taxon>
        <taxon>Prauserella</taxon>
    </lineage>
</organism>
<dbReference type="Pfam" id="PF02585">
    <property type="entry name" value="PIG-L"/>
    <property type="match status" value="1"/>
</dbReference>
<dbReference type="AlphaFoldDB" id="A0A318LE14"/>
<dbReference type="InterPro" id="IPR024078">
    <property type="entry name" value="LmbE-like_dom_sf"/>
</dbReference>
<name>A0A318LE14_9PSEU</name>
<dbReference type="GO" id="GO:0016811">
    <property type="term" value="F:hydrolase activity, acting on carbon-nitrogen (but not peptide) bonds, in linear amides"/>
    <property type="evidence" value="ECO:0007669"/>
    <property type="project" value="TreeGrafter"/>
</dbReference>
<dbReference type="GO" id="GO:0016137">
    <property type="term" value="P:glycoside metabolic process"/>
    <property type="evidence" value="ECO:0007669"/>
    <property type="project" value="UniProtKB-ARBA"/>
</dbReference>
<keyword evidence="1" id="KW-0862">Zinc</keyword>
<dbReference type="OrthoDB" id="3514174at2"/>
<dbReference type="Proteomes" id="UP000247892">
    <property type="component" value="Unassembled WGS sequence"/>
</dbReference>
<sequence>MTEDAQLAPMPEDWERALAVVAHPDDLEYGSSGAIARWTDQGRSVAYVLATRGEAGIDGLTPEEAGPLREQEQIASARVVGVETVEFLDYADGVIEYGLPLRRDLAAAIRRHRPELVVMTNHHDTWPGGPWLNMADHRNVGLATLDAVRDAANRWVFRDLLDEGLEPWSGVRWVAVAASPKATHAVDITATMDRAVESLKAHRAYLDGLSGPMADPGFLREAATETGQRFGGVLACAFELIPMQ</sequence>
<dbReference type="SUPFAM" id="SSF102588">
    <property type="entry name" value="LmbE-like"/>
    <property type="match status" value="1"/>
</dbReference>
<proteinExistence type="predicted"/>
<gene>
    <name evidence="2" type="ORF">BA062_29245</name>
</gene>
<dbReference type="PANTHER" id="PTHR12993">
    <property type="entry name" value="N-ACETYLGLUCOSAMINYL-PHOSPHATIDYLINOSITOL DE-N-ACETYLASE-RELATED"/>
    <property type="match status" value="1"/>
</dbReference>
<keyword evidence="3" id="KW-1185">Reference proteome</keyword>
<dbReference type="EMBL" id="MASU01000013">
    <property type="protein sequence ID" value="PXY24310.1"/>
    <property type="molecule type" value="Genomic_DNA"/>
</dbReference>
<evidence type="ECO:0000313" key="3">
    <source>
        <dbReference type="Proteomes" id="UP000247892"/>
    </source>
</evidence>
<dbReference type="InterPro" id="IPR003737">
    <property type="entry name" value="GlcNAc_PI_deacetylase-related"/>
</dbReference>
<comment type="caution">
    <text evidence="2">The sequence shown here is derived from an EMBL/GenBank/DDBJ whole genome shotgun (WGS) entry which is preliminary data.</text>
</comment>
<evidence type="ECO:0000313" key="2">
    <source>
        <dbReference type="EMBL" id="PXY24310.1"/>
    </source>
</evidence>